<dbReference type="InterPro" id="IPR012336">
    <property type="entry name" value="Thioredoxin-like_fold"/>
</dbReference>
<keyword evidence="1" id="KW-0676">Redox-active center</keyword>
<evidence type="ECO:0000256" key="1">
    <source>
        <dbReference type="ARBA" id="ARBA00023284"/>
    </source>
</evidence>
<dbReference type="RefSeq" id="WP_108636076.1">
    <property type="nucleotide sequence ID" value="NZ_QCXX01000007.1"/>
</dbReference>
<dbReference type="PROSITE" id="PS00194">
    <property type="entry name" value="THIOREDOXIN_1"/>
    <property type="match status" value="1"/>
</dbReference>
<keyword evidence="2" id="KW-0732">Signal</keyword>
<proteinExistence type="predicted"/>
<dbReference type="EMBL" id="QCXX01000007">
    <property type="protein sequence ID" value="PUV22432.1"/>
    <property type="molecule type" value="Genomic_DNA"/>
</dbReference>
<dbReference type="Gene3D" id="3.40.30.10">
    <property type="entry name" value="Glutaredoxin"/>
    <property type="match status" value="1"/>
</dbReference>
<organism evidence="4 5">
    <name type="scientific">Sphingobacterium athyrii</name>
    <dbReference type="NCBI Taxonomy" id="2152717"/>
    <lineage>
        <taxon>Bacteria</taxon>
        <taxon>Pseudomonadati</taxon>
        <taxon>Bacteroidota</taxon>
        <taxon>Sphingobacteriia</taxon>
        <taxon>Sphingobacteriales</taxon>
        <taxon>Sphingobacteriaceae</taxon>
        <taxon>Sphingobacterium</taxon>
    </lineage>
</organism>
<evidence type="ECO:0000313" key="5">
    <source>
        <dbReference type="Proteomes" id="UP000250831"/>
    </source>
</evidence>
<gene>
    <name evidence="4" type="ORF">DCO56_23050</name>
</gene>
<comment type="caution">
    <text evidence="4">The sequence shown here is derived from an EMBL/GenBank/DDBJ whole genome shotgun (WGS) entry which is preliminary data.</text>
</comment>
<feature type="domain" description="Thioredoxin" evidence="3">
    <location>
        <begin position="7"/>
        <end position="147"/>
    </location>
</feature>
<feature type="signal peptide" evidence="2">
    <location>
        <begin position="1"/>
        <end position="17"/>
    </location>
</feature>
<protein>
    <submittedName>
        <fullName evidence="4">Thioredoxin family protein</fullName>
    </submittedName>
</protein>
<dbReference type="Proteomes" id="UP000250831">
    <property type="component" value="Unassembled WGS sequence"/>
</dbReference>
<dbReference type="AlphaFoldDB" id="A0A363NNR7"/>
<dbReference type="Pfam" id="PF13098">
    <property type="entry name" value="Thioredoxin_2"/>
    <property type="match status" value="1"/>
</dbReference>
<dbReference type="InterPro" id="IPR036249">
    <property type="entry name" value="Thioredoxin-like_sf"/>
</dbReference>
<dbReference type="CDD" id="cd02947">
    <property type="entry name" value="TRX_family"/>
    <property type="match status" value="1"/>
</dbReference>
<reference evidence="4 5" key="1">
    <citation type="submission" date="2018-04" db="EMBL/GenBank/DDBJ databases">
        <title>Sphingobacterium sp. M46 Genome.</title>
        <authorList>
            <person name="Cheng J."/>
            <person name="Li Y."/>
        </authorList>
    </citation>
    <scope>NUCLEOTIDE SEQUENCE [LARGE SCALE GENOMIC DNA]</scope>
    <source>
        <strain evidence="4 5">M46</strain>
    </source>
</reference>
<keyword evidence="5" id="KW-1185">Reference proteome</keyword>
<evidence type="ECO:0000256" key="2">
    <source>
        <dbReference type="SAM" id="SignalP"/>
    </source>
</evidence>
<dbReference type="OrthoDB" id="120730at2"/>
<evidence type="ECO:0000259" key="3">
    <source>
        <dbReference type="PROSITE" id="PS51352"/>
    </source>
</evidence>
<dbReference type="GO" id="GO:0006950">
    <property type="term" value="P:response to stress"/>
    <property type="evidence" value="ECO:0007669"/>
    <property type="project" value="UniProtKB-ARBA"/>
</dbReference>
<name>A0A363NNR7_9SPHI</name>
<dbReference type="InterPro" id="IPR017937">
    <property type="entry name" value="Thioredoxin_CS"/>
</dbReference>
<accession>A0A363NNR7</accession>
<feature type="chain" id="PRO_5016968472" evidence="2">
    <location>
        <begin position="18"/>
        <end position="412"/>
    </location>
</feature>
<sequence>MKKLILMLFLIPTLLFAQSEGVKFEHGLNWNQIKEKAAKENKFIFVDCFTTWCGPCKYMASTIFPQAKVGDFFNAKFINAKIQMDKTKDDSEEIKSWYAEADRFAKDYTVRAYPTFLIFDSKGNLVHRIVGGGEADAFIAKAQKALDPNTQYETLLAKFNADPKNITIAKAMAAAAKDAYDKETQAKAEGVVLASLSTDQIFTKDNVELLLSSASIKDSKAFNLIKDNPAKFDAISEKIKANDFLAKLLIGEAVNTKIQAKEAVDFAAIEKELAQKYPTVNTEKASLEMQPRYFSYTKNYPGLRDSFNKYIAKYGSTITAMELNNMAWSIFENCDDPACLKAASEWSKLSLEKEKDTPMYLDTFANLLYRLGDKDQAIKTQEKAISLLTANDKKEDYVATLQKMKKGEKTWE</sequence>
<dbReference type="SUPFAM" id="SSF48452">
    <property type="entry name" value="TPR-like"/>
    <property type="match status" value="1"/>
</dbReference>
<dbReference type="InterPro" id="IPR013766">
    <property type="entry name" value="Thioredoxin_domain"/>
</dbReference>
<dbReference type="InterPro" id="IPR011990">
    <property type="entry name" value="TPR-like_helical_dom_sf"/>
</dbReference>
<evidence type="ECO:0000313" key="4">
    <source>
        <dbReference type="EMBL" id="PUV22432.1"/>
    </source>
</evidence>
<dbReference type="SUPFAM" id="SSF52833">
    <property type="entry name" value="Thioredoxin-like"/>
    <property type="match status" value="1"/>
</dbReference>
<dbReference type="PROSITE" id="PS51352">
    <property type="entry name" value="THIOREDOXIN_2"/>
    <property type="match status" value="1"/>
</dbReference>